<dbReference type="Pfam" id="PF14433">
    <property type="entry name" value="SUKH-3"/>
    <property type="match status" value="1"/>
</dbReference>
<evidence type="ECO:0000313" key="1">
    <source>
        <dbReference type="EMBL" id="MFD1321005.1"/>
    </source>
</evidence>
<keyword evidence="2" id="KW-1185">Reference proteome</keyword>
<dbReference type="InterPro" id="IPR025850">
    <property type="entry name" value="SUKH-3"/>
</dbReference>
<name>A0ABW3YC70_9ACTN</name>
<organism evidence="1 2">
    <name type="scientific">Micromonospora sonneratiae</name>
    <dbReference type="NCBI Taxonomy" id="1184706"/>
    <lineage>
        <taxon>Bacteria</taxon>
        <taxon>Bacillati</taxon>
        <taxon>Actinomycetota</taxon>
        <taxon>Actinomycetes</taxon>
        <taxon>Micromonosporales</taxon>
        <taxon>Micromonosporaceae</taxon>
        <taxon>Micromonospora</taxon>
    </lineage>
</organism>
<proteinExistence type="predicted"/>
<reference evidence="2" key="1">
    <citation type="journal article" date="2019" name="Int. J. Syst. Evol. Microbiol.">
        <title>The Global Catalogue of Microorganisms (GCM) 10K type strain sequencing project: providing services to taxonomists for standard genome sequencing and annotation.</title>
        <authorList>
            <consortium name="The Broad Institute Genomics Platform"/>
            <consortium name="The Broad Institute Genome Sequencing Center for Infectious Disease"/>
            <person name="Wu L."/>
            <person name="Ma J."/>
        </authorList>
    </citation>
    <scope>NUCLEOTIDE SEQUENCE [LARGE SCALE GENOMIC DNA]</scope>
    <source>
        <strain evidence="2">JCM 31037</strain>
    </source>
</reference>
<comment type="caution">
    <text evidence="1">The sequence shown here is derived from an EMBL/GenBank/DDBJ whole genome shotgun (WGS) entry which is preliminary data.</text>
</comment>
<accession>A0ABW3YC70</accession>
<sequence length="215" mass="22897">MIQPDEAREIAQRWAHGFHPEASVQLEPFELGYVAHRTAPEYEGRADEVFDAQVSIVIDGETRETTPFAALPTAAIVRLYTAKRGAEKRFSAPLRGLLGLAGWRPARDIGLAVDGWWSRSAPAGRALPAAVRAVVAEFGGLSLQPVGLSFVPRPGAGTVELLNTGAGDAIVIGQLRKDSVAIDEDGGVWLSGEGLPHQISDNFDDALPRLLGLTG</sequence>
<dbReference type="Proteomes" id="UP001597260">
    <property type="component" value="Unassembled WGS sequence"/>
</dbReference>
<gene>
    <name evidence="1" type="ORF">ACFQ4H_07885</name>
</gene>
<dbReference type="EMBL" id="JBHTMP010000009">
    <property type="protein sequence ID" value="MFD1321005.1"/>
    <property type="molecule type" value="Genomic_DNA"/>
</dbReference>
<evidence type="ECO:0000313" key="2">
    <source>
        <dbReference type="Proteomes" id="UP001597260"/>
    </source>
</evidence>
<protein>
    <submittedName>
        <fullName evidence="1">SUKH-3 domain-containing protein</fullName>
    </submittedName>
</protein>
<dbReference type="RefSeq" id="WP_377568659.1">
    <property type="nucleotide sequence ID" value="NZ_JBHTMP010000009.1"/>
</dbReference>